<keyword evidence="3" id="KW-1185">Reference proteome</keyword>
<evidence type="ECO:0000256" key="1">
    <source>
        <dbReference type="SAM" id="SignalP"/>
    </source>
</evidence>
<organism evidence="2 3">
    <name type="scientific">Candidatus Contendobacter odensis Run_B_J11</name>
    <dbReference type="NCBI Taxonomy" id="1400861"/>
    <lineage>
        <taxon>Bacteria</taxon>
        <taxon>Pseudomonadati</taxon>
        <taxon>Pseudomonadota</taxon>
        <taxon>Gammaproteobacteria</taxon>
        <taxon>Candidatus Competibacteraceae</taxon>
        <taxon>Candidatus Contendibacter</taxon>
    </lineage>
</organism>
<feature type="chain" id="PRO_5031363127" description="Outer membrane protein beta-barrel domain-containing protein" evidence="1">
    <location>
        <begin position="31"/>
        <end position="276"/>
    </location>
</feature>
<dbReference type="EMBL" id="CBTK010000157">
    <property type="protein sequence ID" value="CDH45431.1"/>
    <property type="molecule type" value="Genomic_DNA"/>
</dbReference>
<proteinExistence type="predicted"/>
<protein>
    <recommendedName>
        <fullName evidence="4">Outer membrane protein beta-barrel domain-containing protein</fullName>
    </recommendedName>
</protein>
<dbReference type="AlphaFoldDB" id="A0A7U7GC35"/>
<name>A0A7U7GC35_9GAMM</name>
<keyword evidence="1" id="KW-0732">Signal</keyword>
<evidence type="ECO:0008006" key="4">
    <source>
        <dbReference type="Google" id="ProtNLM"/>
    </source>
</evidence>
<accession>A0A7U7GC35</accession>
<evidence type="ECO:0000313" key="3">
    <source>
        <dbReference type="Proteomes" id="UP000019184"/>
    </source>
</evidence>
<reference evidence="2 3" key="1">
    <citation type="journal article" date="2014" name="ISME J.">
        <title>Candidatus Competibacter-lineage genomes retrieved from metagenomes reveal functional metabolic diversity.</title>
        <authorList>
            <person name="McIlroy S.J."/>
            <person name="Albertsen M."/>
            <person name="Andresen E.K."/>
            <person name="Saunders A.M."/>
            <person name="Kristiansen R."/>
            <person name="Stokholm-Bjerregaard M."/>
            <person name="Nielsen K.L."/>
            <person name="Nielsen P.H."/>
        </authorList>
    </citation>
    <scope>NUCLEOTIDE SEQUENCE [LARGE SCALE GENOMIC DNA]</scope>
    <source>
        <strain evidence="2 3">Run_B_J11</strain>
    </source>
</reference>
<dbReference type="Proteomes" id="UP000019184">
    <property type="component" value="Unassembled WGS sequence"/>
</dbReference>
<evidence type="ECO:0000313" key="2">
    <source>
        <dbReference type="EMBL" id="CDH45431.1"/>
    </source>
</evidence>
<sequence>MMKTLSPLQVLTRAAVAGALGLAFCISAGAVEGNPDDWRFGATLYGWFPGIDGTVTFKNGAGGRSGGSEDLSVDADQLIDALNFVFMGSFEARKGPWGVFTDFIYLDLSGDKTQNLASLVPGGSGLNLNAGLNLKATVWTLAGQYNLVENPSGSANILLGFRYLAMDASLDLRLDGPLPPELPSAHLSRKPAVWDGIVGLKGEFKPGGNWIMPYYADVGAGDSKLTWQALLGVGYQYGWGDVILAYRYLKYDFDNNNNTDMDIAFSGPALGVTFRF</sequence>
<comment type="caution">
    <text evidence="2">The sequence shown here is derived from an EMBL/GenBank/DDBJ whole genome shotgun (WGS) entry which is preliminary data.</text>
</comment>
<gene>
    <name evidence="2" type="ORF">BN874_240002</name>
</gene>
<feature type="signal peptide" evidence="1">
    <location>
        <begin position="1"/>
        <end position="30"/>
    </location>
</feature>